<reference evidence="2 3" key="1">
    <citation type="journal article" date="2013" name="Curr. Biol.">
        <title>The Genome of the Foraminiferan Reticulomyxa filosa.</title>
        <authorList>
            <person name="Glockner G."/>
            <person name="Hulsmann N."/>
            <person name="Schleicher M."/>
            <person name="Noegel A.A."/>
            <person name="Eichinger L."/>
            <person name="Gallinger C."/>
            <person name="Pawlowski J."/>
            <person name="Sierra R."/>
            <person name="Euteneuer U."/>
            <person name="Pillet L."/>
            <person name="Moustafa A."/>
            <person name="Platzer M."/>
            <person name="Groth M."/>
            <person name="Szafranski K."/>
            <person name="Schliwa M."/>
        </authorList>
    </citation>
    <scope>NUCLEOTIDE SEQUENCE [LARGE SCALE GENOMIC DNA]</scope>
</reference>
<protein>
    <submittedName>
        <fullName evidence="2">Uncharacterized protein</fullName>
    </submittedName>
</protein>
<sequence length="414" mass="48802">MQYYHLLTEEMKQNDLEEKCKQKLKIPTYSIVRIQSDREVLGTCDFIKYNHRTKKNEFDLQLYKQQCHDHGISLFDGCRHFTTTIYHHHTLDLQHLYFDFVLKHSTLLYSHFCHLIQCQLNRFSQQSFFIGKEMVDYLESVMPSTPAVNQIFQAARLLDYLRCYVVVDSMETLLGVFDHLYAISNESSTSDARKTDTNKNPSSLPQCRICHVENNLLSYKPVYKPPAKLLTKEELQRKAQEEEALNETTGERKQSAGAFINSRSDTAKKEKKKKKKKSEKIRVKRKKDIIREQLEKELPPNSNACHGDHYNSRVIRPDFATNLRYVSVYVIVSSPSPTLAKHVRLIAEVRLVLKNLNDHFERYVRCVECFNNVLNEKKLFNAFKAFERQKRSNLTNKHLEWFWREEILPRTSIA</sequence>
<feature type="compositionally biased region" description="Basic residues" evidence="1">
    <location>
        <begin position="269"/>
        <end position="282"/>
    </location>
</feature>
<evidence type="ECO:0000313" key="2">
    <source>
        <dbReference type="EMBL" id="ETO26445.1"/>
    </source>
</evidence>
<proteinExistence type="predicted"/>
<name>X6NJH1_RETFI</name>
<accession>X6NJH1</accession>
<evidence type="ECO:0000313" key="3">
    <source>
        <dbReference type="Proteomes" id="UP000023152"/>
    </source>
</evidence>
<organism evidence="2 3">
    <name type="scientific">Reticulomyxa filosa</name>
    <dbReference type="NCBI Taxonomy" id="46433"/>
    <lineage>
        <taxon>Eukaryota</taxon>
        <taxon>Sar</taxon>
        <taxon>Rhizaria</taxon>
        <taxon>Retaria</taxon>
        <taxon>Foraminifera</taxon>
        <taxon>Monothalamids</taxon>
        <taxon>Reticulomyxidae</taxon>
        <taxon>Reticulomyxa</taxon>
    </lineage>
</organism>
<dbReference type="EMBL" id="ASPP01007862">
    <property type="protein sequence ID" value="ETO26445.1"/>
    <property type="molecule type" value="Genomic_DNA"/>
</dbReference>
<feature type="region of interest" description="Disordered" evidence="1">
    <location>
        <begin position="238"/>
        <end position="282"/>
    </location>
</feature>
<comment type="caution">
    <text evidence="2">The sequence shown here is derived from an EMBL/GenBank/DDBJ whole genome shotgun (WGS) entry which is preliminary data.</text>
</comment>
<dbReference type="Proteomes" id="UP000023152">
    <property type="component" value="Unassembled WGS sequence"/>
</dbReference>
<evidence type="ECO:0000256" key="1">
    <source>
        <dbReference type="SAM" id="MobiDB-lite"/>
    </source>
</evidence>
<keyword evidence="3" id="KW-1185">Reference proteome</keyword>
<gene>
    <name evidence="2" type="ORF">RFI_10693</name>
</gene>
<dbReference type="AlphaFoldDB" id="X6NJH1"/>